<dbReference type="InterPro" id="IPR008906">
    <property type="entry name" value="HATC_C_dom"/>
</dbReference>
<keyword evidence="4" id="KW-0862">Zinc</keyword>
<keyword evidence="5" id="KW-0805">Transcription regulation</keyword>
<evidence type="ECO:0000256" key="8">
    <source>
        <dbReference type="ARBA" id="ARBA00023242"/>
    </source>
</evidence>
<evidence type="ECO:0000313" key="12">
    <source>
        <dbReference type="Ensembl" id="ENSPNAP00000046361.1"/>
    </source>
</evidence>
<dbReference type="GO" id="GO:0003677">
    <property type="term" value="F:DNA binding"/>
    <property type="evidence" value="ECO:0007669"/>
    <property type="project" value="UniProtKB-KW"/>
</dbReference>
<dbReference type="Proteomes" id="UP001501920">
    <property type="component" value="Chromosome 16"/>
</dbReference>
<evidence type="ECO:0000259" key="11">
    <source>
        <dbReference type="PROSITE" id="PS50808"/>
    </source>
</evidence>
<dbReference type="PANTHER" id="PTHR46481">
    <property type="entry name" value="ZINC FINGER BED DOMAIN-CONTAINING PROTEIN 4"/>
    <property type="match status" value="1"/>
</dbReference>
<organism evidence="12 13">
    <name type="scientific">Pygocentrus nattereri</name>
    <name type="common">Red-bellied piranha</name>
    <dbReference type="NCBI Taxonomy" id="42514"/>
    <lineage>
        <taxon>Eukaryota</taxon>
        <taxon>Metazoa</taxon>
        <taxon>Chordata</taxon>
        <taxon>Craniata</taxon>
        <taxon>Vertebrata</taxon>
        <taxon>Euteleostomi</taxon>
        <taxon>Actinopterygii</taxon>
        <taxon>Neopterygii</taxon>
        <taxon>Teleostei</taxon>
        <taxon>Ostariophysi</taxon>
        <taxon>Characiformes</taxon>
        <taxon>Characoidei</taxon>
        <taxon>Pygocentrus</taxon>
    </lineage>
</organism>
<reference evidence="12" key="3">
    <citation type="submission" date="2025-09" db="UniProtKB">
        <authorList>
            <consortium name="Ensembl"/>
        </authorList>
    </citation>
    <scope>IDENTIFICATION</scope>
</reference>
<evidence type="ECO:0000256" key="10">
    <source>
        <dbReference type="SAM" id="MobiDB-lite"/>
    </source>
</evidence>
<dbReference type="GO" id="GO:0005634">
    <property type="term" value="C:nucleus"/>
    <property type="evidence" value="ECO:0007669"/>
    <property type="project" value="UniProtKB-SubCell"/>
</dbReference>
<dbReference type="SUPFAM" id="SSF140996">
    <property type="entry name" value="Hermes dimerisation domain"/>
    <property type="match status" value="1"/>
</dbReference>
<keyword evidence="2" id="KW-0479">Metal-binding</keyword>
<proteinExistence type="predicted"/>
<dbReference type="GeneTree" id="ENSGT00940000161131"/>
<evidence type="ECO:0000313" key="13">
    <source>
        <dbReference type="Proteomes" id="UP001501920"/>
    </source>
</evidence>
<keyword evidence="3 9" id="KW-0863">Zinc-finger</keyword>
<dbReference type="SMART" id="SM00614">
    <property type="entry name" value="ZnF_BED"/>
    <property type="match status" value="1"/>
</dbReference>
<reference evidence="12" key="2">
    <citation type="submission" date="2025-08" db="UniProtKB">
        <authorList>
            <consortium name="Ensembl"/>
        </authorList>
    </citation>
    <scope>IDENTIFICATION</scope>
</reference>
<name>A0AAR2J935_PYGNA</name>
<dbReference type="SUPFAM" id="SSF53098">
    <property type="entry name" value="Ribonuclease H-like"/>
    <property type="match status" value="1"/>
</dbReference>
<dbReference type="GO" id="GO:0008270">
    <property type="term" value="F:zinc ion binding"/>
    <property type="evidence" value="ECO:0007669"/>
    <property type="project" value="UniProtKB-KW"/>
</dbReference>
<feature type="domain" description="BED-type" evidence="11">
    <location>
        <begin position="24"/>
        <end position="79"/>
    </location>
</feature>
<dbReference type="Pfam" id="PF02892">
    <property type="entry name" value="zf-BED"/>
    <property type="match status" value="1"/>
</dbReference>
<evidence type="ECO:0000256" key="6">
    <source>
        <dbReference type="ARBA" id="ARBA00023125"/>
    </source>
</evidence>
<dbReference type="PROSITE" id="PS50808">
    <property type="entry name" value="ZF_BED"/>
    <property type="match status" value="1"/>
</dbReference>
<dbReference type="InterPro" id="IPR052035">
    <property type="entry name" value="ZnF_BED_domain_contain"/>
</dbReference>
<keyword evidence="6" id="KW-0238">DNA-binding</keyword>
<feature type="region of interest" description="Disordered" evidence="10">
    <location>
        <begin position="449"/>
        <end position="484"/>
    </location>
</feature>
<evidence type="ECO:0000256" key="7">
    <source>
        <dbReference type="ARBA" id="ARBA00023163"/>
    </source>
</evidence>
<evidence type="ECO:0000256" key="9">
    <source>
        <dbReference type="PROSITE-ProRule" id="PRU00027"/>
    </source>
</evidence>
<dbReference type="Ensembl" id="ENSPNAT00000060037.1">
    <property type="protein sequence ID" value="ENSPNAP00000046361.1"/>
    <property type="gene ID" value="ENSPNAG00000031313.1"/>
</dbReference>
<evidence type="ECO:0000256" key="2">
    <source>
        <dbReference type="ARBA" id="ARBA00022723"/>
    </source>
</evidence>
<feature type="compositionally biased region" description="Polar residues" evidence="10">
    <location>
        <begin position="454"/>
        <end position="467"/>
    </location>
</feature>
<dbReference type="GO" id="GO:0046983">
    <property type="term" value="F:protein dimerization activity"/>
    <property type="evidence" value="ECO:0007669"/>
    <property type="project" value="InterPro"/>
</dbReference>
<comment type="subcellular location">
    <subcellularLocation>
        <location evidence="1">Nucleus</location>
    </subcellularLocation>
</comment>
<protein>
    <recommendedName>
        <fullName evidence="11">BED-type domain-containing protein</fullName>
    </recommendedName>
</protein>
<dbReference type="PANTHER" id="PTHR46481:SF9">
    <property type="entry name" value="ZINC FINGER BED DOMAIN-CONTAINING PROTEIN 1-LIKE"/>
    <property type="match status" value="1"/>
</dbReference>
<dbReference type="Pfam" id="PF05699">
    <property type="entry name" value="Dimer_Tnp_hAT"/>
    <property type="match status" value="1"/>
</dbReference>
<keyword evidence="13" id="KW-1185">Reference proteome</keyword>
<dbReference type="SUPFAM" id="SSF57667">
    <property type="entry name" value="beta-beta-alpha zinc fingers"/>
    <property type="match status" value="1"/>
</dbReference>
<dbReference type="InterPro" id="IPR036236">
    <property type="entry name" value="Znf_C2H2_sf"/>
</dbReference>
<dbReference type="AlphaFoldDB" id="A0AAR2J935"/>
<evidence type="ECO:0000256" key="1">
    <source>
        <dbReference type="ARBA" id="ARBA00004123"/>
    </source>
</evidence>
<sequence length="591" mass="66931">MLNMSEDTAPASQSTALDLIPRRGSSSLAWRWFGFEKTDVGQKTPICKLCKKAVAVKESSTTNLFHHLRTNHRKDYEEYEKLREIAVIDKPETTNVSGKTHTQQSLTEAFNKKVPYNKKGSRWQEITDAVTYYIAKDMVPIQVVERDGFKQLLNTIDSRYKLPGRKYFSQTVAHFSTTADLWSSRTSEPYLSLTAHFIDEFWQLQSYCLQTSYFPEDHTGELIAQGLQDALASWSLREDRMVCMTTDSGANVVSALRINKWKRLPCFGHRLHIAIDRAIGVCKKVVGAFSNSWKKKKKLADAQEQLKLPEHKLITESPTRWGSRQCMIERFLEQEKAIRHVLAEDKKHRHLVPTWQDVEVLEAVSKALGPLLEFTDALSGEKLVTVSYLKPVLALFNTELNTKYTEDCVDELLSLASTLDPRFKNRYNDDDTIKVIVTTATAELQAIATEEDSPTQGLSTASAQASATKVGGDDDTGEPAKKTQKSFSSYFKKLQEFKEGESLHTIIEKEIKSYLMIPEVDSDVNPLDWWKTQEVNFPRLGKLAKKYLCIPASSSPSERVFSTGGNIITCNRAALKPDAVDRLVFLSHNLR</sequence>
<reference evidence="12 13" key="1">
    <citation type="submission" date="2020-10" db="EMBL/GenBank/DDBJ databases">
        <title>Pygocentrus nattereri (red-bellied piranha) genome, fPygNat1, primary haplotype.</title>
        <authorList>
            <person name="Myers G."/>
            <person name="Meyer A."/>
            <person name="Karagic N."/>
            <person name="Pippel M."/>
            <person name="Winkler S."/>
            <person name="Tracey A."/>
            <person name="Wood J."/>
            <person name="Formenti G."/>
            <person name="Howe K."/>
            <person name="Fedrigo O."/>
            <person name="Jarvis E.D."/>
        </authorList>
    </citation>
    <scope>NUCLEOTIDE SEQUENCE [LARGE SCALE GENOMIC DNA]</scope>
</reference>
<accession>A0AAR2J935</accession>
<evidence type="ECO:0000256" key="5">
    <source>
        <dbReference type="ARBA" id="ARBA00023015"/>
    </source>
</evidence>
<evidence type="ECO:0000256" key="4">
    <source>
        <dbReference type="ARBA" id="ARBA00022833"/>
    </source>
</evidence>
<keyword evidence="8" id="KW-0539">Nucleus</keyword>
<evidence type="ECO:0000256" key="3">
    <source>
        <dbReference type="ARBA" id="ARBA00022771"/>
    </source>
</evidence>
<dbReference type="InterPro" id="IPR003656">
    <property type="entry name" value="Znf_BED"/>
</dbReference>
<keyword evidence="7" id="KW-0804">Transcription</keyword>
<dbReference type="InterPro" id="IPR012337">
    <property type="entry name" value="RNaseH-like_sf"/>
</dbReference>